<proteinExistence type="predicted"/>
<keyword evidence="1" id="KW-0472">Membrane</keyword>
<reference evidence="2 3" key="1">
    <citation type="submission" date="2022-05" db="EMBL/GenBank/DDBJ databases">
        <title>A multi-omics perspective on studying reproductive biology in Daphnia sinensis.</title>
        <authorList>
            <person name="Jia J."/>
        </authorList>
    </citation>
    <scope>NUCLEOTIDE SEQUENCE [LARGE SCALE GENOMIC DNA]</scope>
    <source>
        <strain evidence="2 3">WSL</strain>
    </source>
</reference>
<gene>
    <name evidence="2" type="ORF">GHT06_020275</name>
</gene>
<keyword evidence="1" id="KW-1133">Transmembrane helix</keyword>
<sequence length="54" mass="6199">MSLWPASTTQSWSGSLARYWTCVSMGACIFATVIPMATFVYIKKIPCKFYNRRK</sequence>
<keyword evidence="3" id="KW-1185">Reference proteome</keyword>
<protein>
    <submittedName>
        <fullName evidence="2">Uncharacterized protein</fullName>
    </submittedName>
</protein>
<organism evidence="2 3">
    <name type="scientific">Daphnia sinensis</name>
    <dbReference type="NCBI Taxonomy" id="1820382"/>
    <lineage>
        <taxon>Eukaryota</taxon>
        <taxon>Metazoa</taxon>
        <taxon>Ecdysozoa</taxon>
        <taxon>Arthropoda</taxon>
        <taxon>Crustacea</taxon>
        <taxon>Branchiopoda</taxon>
        <taxon>Diplostraca</taxon>
        <taxon>Cladocera</taxon>
        <taxon>Anomopoda</taxon>
        <taxon>Daphniidae</taxon>
        <taxon>Daphnia</taxon>
        <taxon>Daphnia similis group</taxon>
    </lineage>
</organism>
<comment type="caution">
    <text evidence="2">The sequence shown here is derived from an EMBL/GenBank/DDBJ whole genome shotgun (WGS) entry which is preliminary data.</text>
</comment>
<evidence type="ECO:0000256" key="1">
    <source>
        <dbReference type="SAM" id="Phobius"/>
    </source>
</evidence>
<accession>A0AAD5PPC2</accession>
<evidence type="ECO:0000313" key="3">
    <source>
        <dbReference type="Proteomes" id="UP000820818"/>
    </source>
</evidence>
<dbReference type="AlphaFoldDB" id="A0AAD5PPC2"/>
<dbReference type="EMBL" id="WJBH02000008">
    <property type="protein sequence ID" value="KAI9554986.1"/>
    <property type="molecule type" value="Genomic_DNA"/>
</dbReference>
<feature type="transmembrane region" description="Helical" evidence="1">
    <location>
        <begin position="17"/>
        <end position="42"/>
    </location>
</feature>
<keyword evidence="1" id="KW-0812">Transmembrane</keyword>
<evidence type="ECO:0000313" key="2">
    <source>
        <dbReference type="EMBL" id="KAI9554986.1"/>
    </source>
</evidence>
<dbReference type="Proteomes" id="UP000820818">
    <property type="component" value="Linkage Group LG8"/>
</dbReference>
<name>A0AAD5PPC2_9CRUS</name>